<feature type="non-terminal residue" evidence="8">
    <location>
        <position position="1"/>
    </location>
</feature>
<dbReference type="Proteomes" id="UP000001514">
    <property type="component" value="Unassembled WGS sequence"/>
</dbReference>
<comment type="similarity">
    <text evidence="6">Belongs to the alpha-carbonic anhydrase family.</text>
</comment>
<keyword evidence="9" id="KW-1185">Reference proteome</keyword>
<keyword evidence="5 6" id="KW-0456">Lyase</keyword>
<dbReference type="InterPro" id="IPR001148">
    <property type="entry name" value="CA_dom"/>
</dbReference>
<dbReference type="PANTHER" id="PTHR18952:SF208">
    <property type="entry name" value="CARBONIC ANHYDRASE XA-RELATED"/>
    <property type="match status" value="1"/>
</dbReference>
<dbReference type="STRING" id="88036.D8R409"/>
<evidence type="ECO:0000256" key="6">
    <source>
        <dbReference type="RuleBase" id="RU367011"/>
    </source>
</evidence>
<dbReference type="Gramene" id="EFJ33030">
    <property type="protein sequence ID" value="EFJ33030"/>
    <property type="gene ID" value="SELMODRAFT_84347"/>
</dbReference>
<gene>
    <name evidence="8" type="ORF">SELMODRAFT_84347</name>
</gene>
<evidence type="ECO:0000259" key="7">
    <source>
        <dbReference type="PROSITE" id="PS51144"/>
    </source>
</evidence>
<dbReference type="PROSITE" id="PS51144">
    <property type="entry name" value="ALPHA_CA_2"/>
    <property type="match status" value="1"/>
</dbReference>
<dbReference type="OMA" id="INPHWKV"/>
<dbReference type="SMART" id="SM01057">
    <property type="entry name" value="Carb_anhydrase"/>
    <property type="match status" value="1"/>
</dbReference>
<dbReference type="PROSITE" id="PS00162">
    <property type="entry name" value="ALPHA_CA_1"/>
    <property type="match status" value="1"/>
</dbReference>
<organism evidence="9">
    <name type="scientific">Selaginella moellendorffii</name>
    <name type="common">Spikemoss</name>
    <dbReference type="NCBI Taxonomy" id="88036"/>
    <lineage>
        <taxon>Eukaryota</taxon>
        <taxon>Viridiplantae</taxon>
        <taxon>Streptophyta</taxon>
        <taxon>Embryophyta</taxon>
        <taxon>Tracheophyta</taxon>
        <taxon>Lycopodiopsida</taxon>
        <taxon>Selaginellales</taxon>
        <taxon>Selaginellaceae</taxon>
        <taxon>Selaginella</taxon>
    </lineage>
</organism>
<dbReference type="InterPro" id="IPR036398">
    <property type="entry name" value="CA_dom_sf"/>
</dbReference>
<dbReference type="InterPro" id="IPR018338">
    <property type="entry name" value="Carbonic_anhydrase_a-class_CS"/>
</dbReference>
<dbReference type="EC" id="4.2.1.1" evidence="2 6"/>
<feature type="domain" description="Alpha-carbonic anhydrase" evidence="7">
    <location>
        <begin position="15"/>
        <end position="245"/>
    </location>
</feature>
<accession>D8R409</accession>
<sequence length="245" mass="27787">LLSLCFRACLDASDREYDYSNNSPRGPQRWASLHRSWTLCSSGSLQSPINLTKETVLRDKTLHKLDSNYNSTAIATVLDWKEDVVLNFPDNAGDLMINATQYKLVQIRVHSPSEHMLEGKTFPAEVHLVHNSTDDSSRIAIVAFYFKLGRPNTFIGQVIDALNSTQNLGELNPTLLKMVGRPYYRYSGSLTSPPCTEGVDWYVVKKNRRMSVDQFQFIHSYVNVSQSHNARPMQPANGREIEAYK</sequence>
<dbReference type="SUPFAM" id="SSF51069">
    <property type="entry name" value="Carbonic anhydrase"/>
    <property type="match status" value="1"/>
</dbReference>
<evidence type="ECO:0000313" key="9">
    <source>
        <dbReference type="Proteomes" id="UP000001514"/>
    </source>
</evidence>
<dbReference type="CDD" id="cd03124">
    <property type="entry name" value="alpha_CA_prokaryotic_like"/>
    <property type="match status" value="1"/>
</dbReference>
<dbReference type="HOGENOM" id="CLU_039326_0_0_1"/>
<evidence type="ECO:0000256" key="2">
    <source>
        <dbReference type="ARBA" id="ARBA00012925"/>
    </source>
</evidence>
<dbReference type="InterPro" id="IPR023561">
    <property type="entry name" value="Carbonic_anhydrase_a-class"/>
</dbReference>
<dbReference type="Pfam" id="PF00194">
    <property type="entry name" value="Carb_anhydrase"/>
    <property type="match status" value="1"/>
</dbReference>
<name>D8R409_SELML</name>
<comment type="cofactor">
    <cofactor evidence="1 6">
        <name>Zn(2+)</name>
        <dbReference type="ChEBI" id="CHEBI:29105"/>
    </cofactor>
</comment>
<dbReference type="InterPro" id="IPR041891">
    <property type="entry name" value="Alpha_CA_prokaryot-like"/>
</dbReference>
<dbReference type="KEGG" id="smo:SELMODRAFT_84347"/>
<evidence type="ECO:0000256" key="4">
    <source>
        <dbReference type="ARBA" id="ARBA00022833"/>
    </source>
</evidence>
<dbReference type="InParanoid" id="D8R409"/>
<reference evidence="8 9" key="1">
    <citation type="journal article" date="2011" name="Science">
        <title>The Selaginella genome identifies genetic changes associated with the evolution of vascular plants.</title>
        <authorList>
            <person name="Banks J.A."/>
            <person name="Nishiyama T."/>
            <person name="Hasebe M."/>
            <person name="Bowman J.L."/>
            <person name="Gribskov M."/>
            <person name="dePamphilis C."/>
            <person name="Albert V.A."/>
            <person name="Aono N."/>
            <person name="Aoyama T."/>
            <person name="Ambrose B.A."/>
            <person name="Ashton N.W."/>
            <person name="Axtell M.J."/>
            <person name="Barker E."/>
            <person name="Barker M.S."/>
            <person name="Bennetzen J.L."/>
            <person name="Bonawitz N.D."/>
            <person name="Chapple C."/>
            <person name="Cheng C."/>
            <person name="Correa L.G."/>
            <person name="Dacre M."/>
            <person name="DeBarry J."/>
            <person name="Dreyer I."/>
            <person name="Elias M."/>
            <person name="Engstrom E.M."/>
            <person name="Estelle M."/>
            <person name="Feng L."/>
            <person name="Finet C."/>
            <person name="Floyd S.K."/>
            <person name="Frommer W.B."/>
            <person name="Fujita T."/>
            <person name="Gramzow L."/>
            <person name="Gutensohn M."/>
            <person name="Harholt J."/>
            <person name="Hattori M."/>
            <person name="Heyl A."/>
            <person name="Hirai T."/>
            <person name="Hiwatashi Y."/>
            <person name="Ishikawa M."/>
            <person name="Iwata M."/>
            <person name="Karol K.G."/>
            <person name="Koehler B."/>
            <person name="Kolukisaoglu U."/>
            <person name="Kubo M."/>
            <person name="Kurata T."/>
            <person name="Lalonde S."/>
            <person name="Li K."/>
            <person name="Li Y."/>
            <person name="Litt A."/>
            <person name="Lyons E."/>
            <person name="Manning G."/>
            <person name="Maruyama T."/>
            <person name="Michael T.P."/>
            <person name="Mikami K."/>
            <person name="Miyazaki S."/>
            <person name="Morinaga S."/>
            <person name="Murata T."/>
            <person name="Mueller-Roeber B."/>
            <person name="Nelson D.R."/>
            <person name="Obara M."/>
            <person name="Oguri Y."/>
            <person name="Olmstead R.G."/>
            <person name="Onodera N."/>
            <person name="Petersen B.L."/>
            <person name="Pils B."/>
            <person name="Prigge M."/>
            <person name="Rensing S.A."/>
            <person name="Riano-Pachon D.M."/>
            <person name="Roberts A.W."/>
            <person name="Sato Y."/>
            <person name="Scheller H.V."/>
            <person name="Schulz B."/>
            <person name="Schulz C."/>
            <person name="Shakirov E.V."/>
            <person name="Shibagaki N."/>
            <person name="Shinohara N."/>
            <person name="Shippen D.E."/>
            <person name="Soerensen I."/>
            <person name="Sotooka R."/>
            <person name="Sugimoto N."/>
            <person name="Sugita M."/>
            <person name="Sumikawa N."/>
            <person name="Tanurdzic M."/>
            <person name="Theissen G."/>
            <person name="Ulvskov P."/>
            <person name="Wakazuki S."/>
            <person name="Weng J.K."/>
            <person name="Willats W.W."/>
            <person name="Wipf D."/>
            <person name="Wolf P.G."/>
            <person name="Yang L."/>
            <person name="Zimmer A.D."/>
            <person name="Zhu Q."/>
            <person name="Mitros T."/>
            <person name="Hellsten U."/>
            <person name="Loque D."/>
            <person name="Otillar R."/>
            <person name="Salamov A."/>
            <person name="Schmutz J."/>
            <person name="Shapiro H."/>
            <person name="Lindquist E."/>
            <person name="Lucas S."/>
            <person name="Rokhsar D."/>
            <person name="Grigoriev I.V."/>
        </authorList>
    </citation>
    <scope>NUCLEOTIDE SEQUENCE [LARGE SCALE GENOMIC DNA]</scope>
</reference>
<dbReference type="PANTHER" id="PTHR18952">
    <property type="entry name" value="CARBONIC ANHYDRASE"/>
    <property type="match status" value="1"/>
</dbReference>
<evidence type="ECO:0000256" key="3">
    <source>
        <dbReference type="ARBA" id="ARBA00022723"/>
    </source>
</evidence>
<keyword evidence="3 6" id="KW-0479">Metal-binding</keyword>
<dbReference type="eggNOG" id="KOG0382">
    <property type="taxonomic scope" value="Eukaryota"/>
</dbReference>
<comment type="function">
    <text evidence="6">Reversible hydration of carbon dioxide.</text>
</comment>
<dbReference type="GO" id="GO:0004089">
    <property type="term" value="F:carbonate dehydratase activity"/>
    <property type="evidence" value="ECO:0007669"/>
    <property type="project" value="UniProtKB-UniRule"/>
</dbReference>
<dbReference type="Gene3D" id="3.10.200.10">
    <property type="entry name" value="Alpha carbonic anhydrase"/>
    <property type="match status" value="1"/>
</dbReference>
<dbReference type="EMBL" id="GL377571">
    <property type="protein sequence ID" value="EFJ33030.1"/>
    <property type="molecule type" value="Genomic_DNA"/>
</dbReference>
<dbReference type="GO" id="GO:0016836">
    <property type="term" value="F:hydro-lyase activity"/>
    <property type="evidence" value="ECO:0000318"/>
    <property type="project" value="GO_Central"/>
</dbReference>
<dbReference type="AlphaFoldDB" id="D8R409"/>
<keyword evidence="4 6" id="KW-0862">Zinc</keyword>
<comment type="catalytic activity">
    <reaction evidence="6">
        <text>hydrogencarbonate + H(+) = CO2 + H2O</text>
        <dbReference type="Rhea" id="RHEA:10748"/>
        <dbReference type="ChEBI" id="CHEBI:15377"/>
        <dbReference type="ChEBI" id="CHEBI:15378"/>
        <dbReference type="ChEBI" id="CHEBI:16526"/>
        <dbReference type="ChEBI" id="CHEBI:17544"/>
        <dbReference type="EC" id="4.2.1.1"/>
    </reaction>
</comment>
<proteinExistence type="inferred from homology"/>
<dbReference type="GO" id="GO:0008270">
    <property type="term" value="F:zinc ion binding"/>
    <property type="evidence" value="ECO:0007669"/>
    <property type="project" value="UniProtKB-UniRule"/>
</dbReference>
<protein>
    <recommendedName>
        <fullName evidence="2 6">Carbonic anhydrase</fullName>
        <ecNumber evidence="2 6">4.2.1.1</ecNumber>
    </recommendedName>
</protein>
<evidence type="ECO:0000256" key="5">
    <source>
        <dbReference type="ARBA" id="ARBA00023239"/>
    </source>
</evidence>
<evidence type="ECO:0000256" key="1">
    <source>
        <dbReference type="ARBA" id="ARBA00001947"/>
    </source>
</evidence>
<evidence type="ECO:0000313" key="8">
    <source>
        <dbReference type="EMBL" id="EFJ33030.1"/>
    </source>
</evidence>